<sequence length="183" mass="20362">MNPKSPRLTVDEYFDLIALVFACRGTCDRLRTSTVIRDIDNILIAGGYNGAPSGLPHCDDIGHLMVEGHCIRTNHGEENALLNCLDLSRIKNGVATIIGNPCYPCVRKVVSKNVKTLRYIGTYNNALGFDHVRELCKQKSVDLEFIDVTEVLTTLQKAVNFLQGPGGPFRNIPKITLKYEEEK</sequence>
<dbReference type="GO" id="GO:0003824">
    <property type="term" value="F:catalytic activity"/>
    <property type="evidence" value="ECO:0007669"/>
    <property type="project" value="InterPro"/>
</dbReference>
<dbReference type="Gene3D" id="3.40.140.10">
    <property type="entry name" value="Cytidine Deaminase, domain 2"/>
    <property type="match status" value="1"/>
</dbReference>
<dbReference type="Pfam" id="PF00383">
    <property type="entry name" value="dCMP_cyt_deam_1"/>
    <property type="match status" value="1"/>
</dbReference>
<organism evidence="2 3">
    <name type="scientific">Candidatus Roizmanbacteria bacterium GW2011_GWC2_41_7</name>
    <dbReference type="NCBI Taxonomy" id="1618487"/>
    <lineage>
        <taxon>Bacteria</taxon>
        <taxon>Candidatus Roizmaniibacteriota</taxon>
    </lineage>
</organism>
<dbReference type="InterPro" id="IPR002125">
    <property type="entry name" value="CMP_dCMP_dom"/>
</dbReference>
<dbReference type="Proteomes" id="UP000034371">
    <property type="component" value="Unassembled WGS sequence"/>
</dbReference>
<comment type="caution">
    <text evidence="2">The sequence shown here is derived from an EMBL/GenBank/DDBJ whole genome shotgun (WGS) entry which is preliminary data.</text>
</comment>
<dbReference type="SUPFAM" id="SSF53927">
    <property type="entry name" value="Cytidine deaminase-like"/>
    <property type="match status" value="1"/>
</dbReference>
<evidence type="ECO:0000259" key="1">
    <source>
        <dbReference type="Pfam" id="PF00383"/>
    </source>
</evidence>
<dbReference type="InterPro" id="IPR016193">
    <property type="entry name" value="Cytidine_deaminase-like"/>
</dbReference>
<protein>
    <submittedName>
        <fullName evidence="2">Deoxycytidylate deaminase</fullName>
    </submittedName>
</protein>
<evidence type="ECO:0000313" key="3">
    <source>
        <dbReference type="Proteomes" id="UP000034371"/>
    </source>
</evidence>
<name>A0A0G1A0M3_9BACT</name>
<evidence type="ECO:0000313" key="2">
    <source>
        <dbReference type="EMBL" id="KKS18913.1"/>
    </source>
</evidence>
<dbReference type="AlphaFoldDB" id="A0A0G1A0M3"/>
<proteinExistence type="predicted"/>
<reference evidence="2 3" key="1">
    <citation type="journal article" date="2015" name="Nature">
        <title>rRNA introns, odd ribosomes, and small enigmatic genomes across a large radiation of phyla.</title>
        <authorList>
            <person name="Brown C.T."/>
            <person name="Hug L.A."/>
            <person name="Thomas B.C."/>
            <person name="Sharon I."/>
            <person name="Castelle C.J."/>
            <person name="Singh A."/>
            <person name="Wilkins M.J."/>
            <person name="Williams K.H."/>
            <person name="Banfield J.F."/>
        </authorList>
    </citation>
    <scope>NUCLEOTIDE SEQUENCE [LARGE SCALE GENOMIC DNA]</scope>
</reference>
<dbReference type="EMBL" id="LCBY01000100">
    <property type="protein sequence ID" value="KKS18913.1"/>
    <property type="molecule type" value="Genomic_DNA"/>
</dbReference>
<feature type="domain" description="CMP/dCMP-type deaminase" evidence="1">
    <location>
        <begin position="11"/>
        <end position="117"/>
    </location>
</feature>
<gene>
    <name evidence="2" type="ORF">UU78_C0100G0004</name>
</gene>
<accession>A0A0G1A0M3</accession>